<feature type="domain" description="Heme NO-binding" evidence="1">
    <location>
        <begin position="2"/>
        <end position="159"/>
    </location>
</feature>
<dbReference type="SUPFAM" id="SSF111126">
    <property type="entry name" value="Ligand-binding domain in the NO signalling and Golgi transport"/>
    <property type="match status" value="1"/>
</dbReference>
<name>A0A090I5J6_9GAMM</name>
<dbReference type="InterPro" id="IPR038158">
    <property type="entry name" value="H-NOX_domain_sf"/>
</dbReference>
<dbReference type="HOGENOM" id="CLU_079260_1_1_6"/>
<dbReference type="Gene3D" id="3.90.1520.10">
    <property type="entry name" value="H-NOX domain"/>
    <property type="match status" value="1"/>
</dbReference>
<dbReference type="OrthoDB" id="7266652at2"/>
<evidence type="ECO:0000313" key="3">
    <source>
        <dbReference type="Proteomes" id="UP000032427"/>
    </source>
</evidence>
<evidence type="ECO:0000259" key="1">
    <source>
        <dbReference type="Pfam" id="PF07700"/>
    </source>
</evidence>
<sequence length="178" mass="20106">MKGIIFSEFLDLVEDTFGLDVCQKMLDNSGDEGAYTRVGTYDHKDLVKLIVSLSKLTGVSIEELQQVYGKSVFQTLYRSMPSLEGKSSDTFDFIKQVESYIHLEVKKLYAEASPPKFKFISNTESEMVMDYLSARCFSHVCLGLIQGCAAHFNESIDIQMIPIQQDGSQVRFTLTKKD</sequence>
<keyword evidence="3" id="KW-1185">Reference proteome</keyword>
<protein>
    <submittedName>
        <fullName evidence="2">Putative heme binding protein</fullName>
    </submittedName>
</protein>
<dbReference type="InterPro" id="IPR011644">
    <property type="entry name" value="Heme_NO-bd"/>
</dbReference>
<dbReference type="PANTHER" id="PTHR45655:SF13">
    <property type="entry name" value="SOLUBLE GUANYLATE CYCLASE GCY-32-RELATED"/>
    <property type="match status" value="1"/>
</dbReference>
<dbReference type="PANTHER" id="PTHR45655">
    <property type="entry name" value="GUANYLATE CYCLASE SOLUBLE SUBUNIT BETA-2"/>
    <property type="match status" value="1"/>
</dbReference>
<dbReference type="GO" id="GO:0020037">
    <property type="term" value="F:heme binding"/>
    <property type="evidence" value="ECO:0007669"/>
    <property type="project" value="InterPro"/>
</dbReference>
<dbReference type="EMBL" id="LN554847">
    <property type="protein sequence ID" value="CED56815.1"/>
    <property type="molecule type" value="Genomic_DNA"/>
</dbReference>
<dbReference type="KEGG" id="awd:AWOD_II_0164"/>
<organism evidence="2 3">
    <name type="scientific">Aliivibrio wodanis</name>
    <dbReference type="NCBI Taxonomy" id="80852"/>
    <lineage>
        <taxon>Bacteria</taxon>
        <taxon>Pseudomonadati</taxon>
        <taxon>Pseudomonadota</taxon>
        <taxon>Gammaproteobacteria</taxon>
        <taxon>Vibrionales</taxon>
        <taxon>Vibrionaceae</taxon>
        <taxon>Aliivibrio</taxon>
    </lineage>
</organism>
<dbReference type="STRING" id="80852.AWOD_II_0164"/>
<proteinExistence type="predicted"/>
<dbReference type="PATRIC" id="fig|80852.17.peg.2909"/>
<accession>A0A090I5J6</accession>
<dbReference type="GeneID" id="28542408"/>
<dbReference type="AlphaFoldDB" id="A0A090I5J6"/>
<dbReference type="Proteomes" id="UP000032427">
    <property type="component" value="Chromosome 2"/>
</dbReference>
<evidence type="ECO:0000313" key="2">
    <source>
        <dbReference type="EMBL" id="CED56815.1"/>
    </source>
</evidence>
<dbReference type="Pfam" id="PF07700">
    <property type="entry name" value="HNOB"/>
    <property type="match status" value="1"/>
</dbReference>
<gene>
    <name evidence="2" type="ORF">AWOD_II_0164</name>
</gene>
<reference evidence="3" key="1">
    <citation type="submission" date="2014-09" db="EMBL/GenBank/DDBJ databases">
        <authorList>
            <person name="Hjerde E."/>
        </authorList>
    </citation>
    <scope>NUCLEOTIDE SEQUENCE [LARGE SCALE GENOMIC DNA]</scope>
    <source>
        <strain evidence="3">06/09/139</strain>
    </source>
</reference>
<dbReference type="InterPro" id="IPR024096">
    <property type="entry name" value="NO_sig/Golgi_transp_ligand-bd"/>
</dbReference>